<evidence type="ECO:0000256" key="3">
    <source>
        <dbReference type="PROSITE-ProRule" id="PRU01091"/>
    </source>
</evidence>
<dbReference type="GO" id="GO:0006355">
    <property type="term" value="P:regulation of DNA-templated transcription"/>
    <property type="evidence" value="ECO:0007669"/>
    <property type="project" value="InterPro"/>
</dbReference>
<dbReference type="SMART" id="SM00862">
    <property type="entry name" value="Trans_reg_C"/>
    <property type="match status" value="1"/>
</dbReference>
<dbReference type="SMART" id="SM01043">
    <property type="entry name" value="BTAD"/>
    <property type="match status" value="1"/>
</dbReference>
<dbReference type="InterPro" id="IPR001867">
    <property type="entry name" value="OmpR/PhoB-type_DNA-bd"/>
</dbReference>
<dbReference type="GO" id="GO:0003677">
    <property type="term" value="F:DNA binding"/>
    <property type="evidence" value="ECO:0007669"/>
    <property type="project" value="UniProtKB-UniRule"/>
</dbReference>
<evidence type="ECO:0000313" key="6">
    <source>
        <dbReference type="Proteomes" id="UP000199515"/>
    </source>
</evidence>
<name>A0A1H3NR58_9PSEU</name>
<protein>
    <submittedName>
        <fullName evidence="5">Predicted ATPase</fullName>
    </submittedName>
</protein>
<dbReference type="Proteomes" id="UP000199515">
    <property type="component" value="Unassembled WGS sequence"/>
</dbReference>
<organism evidence="5 6">
    <name type="scientific">Amycolatopsis xylanica</name>
    <dbReference type="NCBI Taxonomy" id="589385"/>
    <lineage>
        <taxon>Bacteria</taxon>
        <taxon>Bacillati</taxon>
        <taxon>Actinomycetota</taxon>
        <taxon>Actinomycetes</taxon>
        <taxon>Pseudonocardiales</taxon>
        <taxon>Pseudonocardiaceae</taxon>
        <taxon>Amycolatopsis</taxon>
    </lineage>
</organism>
<dbReference type="InterPro" id="IPR005158">
    <property type="entry name" value="BTAD"/>
</dbReference>
<reference evidence="5 6" key="1">
    <citation type="submission" date="2016-10" db="EMBL/GenBank/DDBJ databases">
        <authorList>
            <person name="de Groot N.N."/>
        </authorList>
    </citation>
    <scope>NUCLEOTIDE SEQUENCE [LARGE SCALE GENOMIC DNA]</scope>
    <source>
        <strain evidence="5 6">CPCC 202699</strain>
    </source>
</reference>
<gene>
    <name evidence="5" type="ORF">SAMN05421504_107418</name>
</gene>
<evidence type="ECO:0000313" key="5">
    <source>
        <dbReference type="EMBL" id="SDY91278.1"/>
    </source>
</evidence>
<dbReference type="AlphaFoldDB" id="A0A1H3NR58"/>
<keyword evidence="6" id="KW-1185">Reference proteome</keyword>
<proteinExistence type="inferred from homology"/>
<dbReference type="InterPro" id="IPR019734">
    <property type="entry name" value="TPR_rpt"/>
</dbReference>
<dbReference type="RefSeq" id="WP_091294984.1">
    <property type="nucleotide sequence ID" value="NZ_FNON01000007.1"/>
</dbReference>
<dbReference type="SUPFAM" id="SSF48452">
    <property type="entry name" value="TPR-like"/>
    <property type="match status" value="2"/>
</dbReference>
<dbReference type="Gene3D" id="1.25.40.10">
    <property type="entry name" value="Tetratricopeptide repeat domain"/>
    <property type="match status" value="2"/>
</dbReference>
<dbReference type="InterPro" id="IPR036388">
    <property type="entry name" value="WH-like_DNA-bd_sf"/>
</dbReference>
<dbReference type="STRING" id="589385.SAMN05421504_107418"/>
<dbReference type="SUPFAM" id="SSF46894">
    <property type="entry name" value="C-terminal effector domain of the bipartite response regulators"/>
    <property type="match status" value="1"/>
</dbReference>
<keyword evidence="2 3" id="KW-0238">DNA-binding</keyword>
<dbReference type="EMBL" id="FNON01000007">
    <property type="protein sequence ID" value="SDY91278.1"/>
    <property type="molecule type" value="Genomic_DNA"/>
</dbReference>
<evidence type="ECO:0000256" key="2">
    <source>
        <dbReference type="ARBA" id="ARBA00023125"/>
    </source>
</evidence>
<dbReference type="Pfam" id="PF03704">
    <property type="entry name" value="BTAD"/>
    <property type="match status" value="1"/>
</dbReference>
<feature type="DNA-binding region" description="OmpR/PhoB-type" evidence="3">
    <location>
        <begin position="1"/>
        <end position="85"/>
    </location>
</feature>
<comment type="similarity">
    <text evidence="1">Belongs to the AfsR/DnrI/RedD regulatory family.</text>
</comment>
<dbReference type="Gene3D" id="1.10.10.10">
    <property type="entry name" value="Winged helix-like DNA-binding domain superfamily/Winged helix DNA-binding domain"/>
    <property type="match status" value="1"/>
</dbReference>
<dbReference type="PROSITE" id="PS51755">
    <property type="entry name" value="OMPR_PHOB"/>
    <property type="match status" value="1"/>
</dbReference>
<dbReference type="InterPro" id="IPR011990">
    <property type="entry name" value="TPR-like_helical_dom_sf"/>
</dbReference>
<evidence type="ECO:0000256" key="1">
    <source>
        <dbReference type="ARBA" id="ARBA00005820"/>
    </source>
</evidence>
<dbReference type="SMART" id="SM00028">
    <property type="entry name" value="TPR"/>
    <property type="match status" value="2"/>
</dbReference>
<dbReference type="PANTHER" id="PTHR47691:SF3">
    <property type="entry name" value="HTH-TYPE TRANSCRIPTIONAL REGULATOR RV0890C-RELATED"/>
    <property type="match status" value="1"/>
</dbReference>
<dbReference type="PANTHER" id="PTHR47691">
    <property type="entry name" value="REGULATOR-RELATED"/>
    <property type="match status" value="1"/>
</dbReference>
<dbReference type="PRINTS" id="PR00364">
    <property type="entry name" value="DISEASERSIST"/>
</dbReference>
<dbReference type="SUPFAM" id="SSF52540">
    <property type="entry name" value="P-loop containing nucleoside triphosphate hydrolases"/>
    <property type="match status" value="1"/>
</dbReference>
<dbReference type="OrthoDB" id="9812579at2"/>
<accession>A0A1H3NR58</accession>
<dbReference type="Pfam" id="PF00486">
    <property type="entry name" value="Trans_reg_C"/>
    <property type="match status" value="1"/>
</dbReference>
<dbReference type="InterPro" id="IPR027417">
    <property type="entry name" value="P-loop_NTPase"/>
</dbReference>
<dbReference type="CDD" id="cd15831">
    <property type="entry name" value="BTAD"/>
    <property type="match status" value="1"/>
</dbReference>
<dbReference type="InterPro" id="IPR016032">
    <property type="entry name" value="Sig_transdc_resp-reg_C-effctor"/>
</dbReference>
<evidence type="ECO:0000259" key="4">
    <source>
        <dbReference type="PROSITE" id="PS51755"/>
    </source>
</evidence>
<sequence length="928" mass="99852">MRFGILGALETPVPVGGPRPRSLLAALLLDAGQIVSAERLIDALYGEEPPSGAANALQSQVSRLRGKLGDASLIELHPSGYRLAVDREDVDAHVFTRLAAEGKRALAAGDHKQATALLSDALALWRGPALADIDAPFAEGHATRLEELRIAAVEDCAEAHLDPSELIAGLKAETVKYPLRERLRGLLMRALYAAGRQAEALAEFEDIRRVLAEELGADPSAELAAVHVALLRGDQRQAPALPAQFTSFVGREDELRVVGDRLRDSRLVTLLGPGGAGKTRLAIEAARSYEACFVDLAPLTGGVAQAVMAALGLRESGLLAAPGPADVEGRLLAALAGRELLLVLDNCEHVVADAARLVHVILGGCPGVTILATSREALGITGEVLSPVPPLSPEPAVRLFTDRARAVSPGFVADETVAHICQALDGLPLAIELAAARLRSLTVQEVATRLDDRFQLLTRGSRTAAPRHQTLRAVVEWSWELLEPDERALAEKLSVFAGGATLEAAERVCGGTVDDLASLVDKSFVEASGGRYRMLDTIRVFCAERRTENVHRAYAEYFLELARAADPHLRRAEQLDWMSRLKAEHGNFFATLRWAVEHDTELALSLVSALSWYWYLSGTRTEIIPLTARLIELVEPADCEEEYVLCVLHSVAGGPGGFEKHIARAREIMSRIGALRQPYVVVAWALFEGPPIEGEPISPMRKAFAENPDPWFQAVLKFSTGYVAWLTSGEIDTAGQLVEEGLAVFRHLGERWGLAQCLDALAAFADAAGDHTRSLAMTAEALGVMRELNAVEELADLTSRGAARLLRAGRTEEAEASYAQSAEYAKRAGVLATLAVAWSGLGEVARLRGDLKKARELQERALAQCTEDWVNANARTQIFLELGRVAALEGATAEAVAHFERAASLAHASRIQTVEDEAVAELTRISSA</sequence>
<dbReference type="Pfam" id="PF13424">
    <property type="entry name" value="TPR_12"/>
    <property type="match status" value="1"/>
</dbReference>
<feature type="domain" description="OmpR/PhoB-type" evidence="4">
    <location>
        <begin position="1"/>
        <end position="85"/>
    </location>
</feature>
<dbReference type="GO" id="GO:0000160">
    <property type="term" value="P:phosphorelay signal transduction system"/>
    <property type="evidence" value="ECO:0007669"/>
    <property type="project" value="InterPro"/>
</dbReference>